<keyword evidence="2" id="KW-0472">Membrane</keyword>
<protein>
    <recommendedName>
        <fullName evidence="5">Transmembrane protein</fullName>
    </recommendedName>
</protein>
<feature type="transmembrane region" description="Helical" evidence="2">
    <location>
        <begin position="33"/>
        <end position="55"/>
    </location>
</feature>
<keyword evidence="4" id="KW-1185">Reference proteome</keyword>
<feature type="transmembrane region" description="Helical" evidence="2">
    <location>
        <begin position="214"/>
        <end position="237"/>
    </location>
</feature>
<keyword evidence="2" id="KW-0812">Transmembrane</keyword>
<organism evidence="3 4">
    <name type="scientific">Chrysochromulina tobinii</name>
    <dbReference type="NCBI Taxonomy" id="1460289"/>
    <lineage>
        <taxon>Eukaryota</taxon>
        <taxon>Haptista</taxon>
        <taxon>Haptophyta</taxon>
        <taxon>Prymnesiophyceae</taxon>
        <taxon>Prymnesiales</taxon>
        <taxon>Chrysochromulinaceae</taxon>
        <taxon>Chrysochromulina</taxon>
    </lineage>
</organism>
<feature type="transmembrane region" description="Helical" evidence="2">
    <location>
        <begin position="100"/>
        <end position="125"/>
    </location>
</feature>
<dbReference type="PANTHER" id="PTHR36329:SF1">
    <property type="entry name" value="TRANSMEMBRANE PROTEIN"/>
    <property type="match status" value="1"/>
</dbReference>
<dbReference type="AlphaFoldDB" id="A0A0M0JDV9"/>
<keyword evidence="2" id="KW-1133">Transmembrane helix</keyword>
<evidence type="ECO:0000313" key="3">
    <source>
        <dbReference type="EMBL" id="KOO24527.1"/>
    </source>
</evidence>
<feature type="transmembrane region" description="Helical" evidence="2">
    <location>
        <begin position="243"/>
        <end position="266"/>
    </location>
</feature>
<feature type="region of interest" description="Disordered" evidence="1">
    <location>
        <begin position="320"/>
        <end position="354"/>
    </location>
</feature>
<reference evidence="4" key="1">
    <citation type="journal article" date="2015" name="PLoS Genet.">
        <title>Genome Sequence and Transcriptome Analyses of Chrysochromulina tobin: Metabolic Tools for Enhanced Algal Fitness in the Prominent Order Prymnesiales (Haptophyceae).</title>
        <authorList>
            <person name="Hovde B.T."/>
            <person name="Deodato C.R."/>
            <person name="Hunsperger H.M."/>
            <person name="Ryken S.A."/>
            <person name="Yost W."/>
            <person name="Jha R.K."/>
            <person name="Patterson J."/>
            <person name="Monnat R.J. Jr."/>
            <person name="Barlow S.B."/>
            <person name="Starkenburg S.R."/>
            <person name="Cattolico R.A."/>
        </authorList>
    </citation>
    <scope>NUCLEOTIDE SEQUENCE</scope>
    <source>
        <strain evidence="4">CCMP291</strain>
    </source>
</reference>
<comment type="caution">
    <text evidence="3">The sequence shown here is derived from an EMBL/GenBank/DDBJ whole genome shotgun (WGS) entry which is preliminary data.</text>
</comment>
<dbReference type="EMBL" id="JWZX01003084">
    <property type="protein sequence ID" value="KOO24527.1"/>
    <property type="molecule type" value="Genomic_DNA"/>
</dbReference>
<feature type="compositionally biased region" description="Low complexity" evidence="1">
    <location>
        <begin position="323"/>
        <end position="345"/>
    </location>
</feature>
<proteinExistence type="predicted"/>
<feature type="transmembrane region" description="Helical" evidence="2">
    <location>
        <begin position="137"/>
        <end position="161"/>
    </location>
</feature>
<gene>
    <name evidence="3" type="ORF">Ctob_004900</name>
</gene>
<evidence type="ECO:0000256" key="2">
    <source>
        <dbReference type="SAM" id="Phobius"/>
    </source>
</evidence>
<dbReference type="PANTHER" id="PTHR36329">
    <property type="entry name" value="TRANSMEMBRANE PROTEIN"/>
    <property type="match status" value="1"/>
</dbReference>
<sequence length="396" mass="43437">MSVANSSSANSSSIDQARLDVLAFCEANQNSPYVYAAALPIWLVFLVWWSHDIYFVHRQHAHELHHMLWCIPALSAVFSLLSICYYEMCPWDLGYQQLVSAAWVVLVILREPVFVVCLLMVAKGWRITRNDLAQNEIALCGTVVLLLYATVTIQLSIGGLLSAIPQLLVWFGLLVVVLSAVITNLRVLKAQLLALRSFNIDATTTPAFTKYSMFAWLLVFASIYFGLDITLFALAAANVGGQAWLWHALCRQILELALTISIGWIFRARPFNVLFEQVQQLVRDVAGDMLPQLSTVNIDVAALRGDGTVPWSREMRLEQARSAQSAADGAPVPAAATPCAADAPSAPRPTAPADAGVLPLATLRELLQSSAPWHGHTVSLSRVSPHHLLFDAVQKS</sequence>
<dbReference type="Proteomes" id="UP000037460">
    <property type="component" value="Unassembled WGS sequence"/>
</dbReference>
<feature type="transmembrane region" description="Helical" evidence="2">
    <location>
        <begin position="67"/>
        <end position="88"/>
    </location>
</feature>
<feature type="transmembrane region" description="Helical" evidence="2">
    <location>
        <begin position="167"/>
        <end position="188"/>
    </location>
</feature>
<evidence type="ECO:0000256" key="1">
    <source>
        <dbReference type="SAM" id="MobiDB-lite"/>
    </source>
</evidence>
<dbReference type="OrthoDB" id="2016402at2759"/>
<evidence type="ECO:0008006" key="5">
    <source>
        <dbReference type="Google" id="ProtNLM"/>
    </source>
</evidence>
<accession>A0A0M0JDV9</accession>
<name>A0A0M0JDV9_9EUKA</name>
<evidence type="ECO:0000313" key="4">
    <source>
        <dbReference type="Proteomes" id="UP000037460"/>
    </source>
</evidence>